<dbReference type="NCBIfam" id="TIGR03815">
    <property type="entry name" value="CpaE_hom_Actino"/>
    <property type="match status" value="1"/>
</dbReference>
<dbReference type="InterPro" id="IPR027417">
    <property type="entry name" value="P-loop_NTPase"/>
</dbReference>
<organism evidence="2 3">
    <name type="scientific">Nocardioides marmoriginsengisoli</name>
    <dbReference type="NCBI Taxonomy" id="661483"/>
    <lineage>
        <taxon>Bacteria</taxon>
        <taxon>Bacillati</taxon>
        <taxon>Actinomycetota</taxon>
        <taxon>Actinomycetes</taxon>
        <taxon>Propionibacteriales</taxon>
        <taxon>Nocardioidaceae</taxon>
        <taxon>Nocardioides</taxon>
    </lineage>
</organism>
<proteinExistence type="predicted"/>
<dbReference type="Pfam" id="PF26563">
    <property type="entry name" value="Rv3660c_N"/>
    <property type="match status" value="1"/>
</dbReference>
<dbReference type="GO" id="GO:0005524">
    <property type="term" value="F:ATP binding"/>
    <property type="evidence" value="ECO:0007669"/>
    <property type="project" value="TreeGrafter"/>
</dbReference>
<name>A0A3N0CGP1_9ACTN</name>
<reference evidence="2 3" key="1">
    <citation type="submission" date="2018-11" db="EMBL/GenBank/DDBJ databases">
        <authorList>
            <person name="Li F."/>
        </authorList>
    </citation>
    <scope>NUCLEOTIDE SEQUENCE [LARGE SCALE GENOMIC DNA]</scope>
    <source>
        <strain evidence="2 3">Gsoil 097</strain>
    </source>
</reference>
<feature type="domain" description="Rv3660c-like CheY-like N-terminal" evidence="1">
    <location>
        <begin position="11"/>
        <end position="115"/>
    </location>
</feature>
<evidence type="ECO:0000313" key="2">
    <source>
        <dbReference type="EMBL" id="RNL62186.1"/>
    </source>
</evidence>
<dbReference type="Gene3D" id="3.40.50.300">
    <property type="entry name" value="P-loop containing nucleotide triphosphate hydrolases"/>
    <property type="match status" value="1"/>
</dbReference>
<evidence type="ECO:0000259" key="1">
    <source>
        <dbReference type="Pfam" id="PF26563"/>
    </source>
</evidence>
<protein>
    <submittedName>
        <fullName evidence="2">Septum site determining protein</fullName>
    </submittedName>
</protein>
<dbReference type="AlphaFoldDB" id="A0A3N0CGP1"/>
<comment type="caution">
    <text evidence="2">The sequence shown here is derived from an EMBL/GenBank/DDBJ whole genome shotgun (WGS) entry which is preliminary data.</text>
</comment>
<dbReference type="InterPro" id="IPR022521">
    <property type="entry name" value="Rv3660c"/>
</dbReference>
<dbReference type="GO" id="GO:0051782">
    <property type="term" value="P:negative regulation of cell division"/>
    <property type="evidence" value="ECO:0007669"/>
    <property type="project" value="TreeGrafter"/>
</dbReference>
<dbReference type="Proteomes" id="UP000267128">
    <property type="component" value="Unassembled WGS sequence"/>
</dbReference>
<dbReference type="OrthoDB" id="3252838at2"/>
<dbReference type="GO" id="GO:0016887">
    <property type="term" value="F:ATP hydrolysis activity"/>
    <property type="evidence" value="ECO:0007669"/>
    <property type="project" value="TreeGrafter"/>
</dbReference>
<sequence length="351" mass="35784">MPVPPAPPLLLTADAALRAELTRLAAAAGVTPDCTGSVVEALRLWSAASVVLVGADLVEEVADAAPVRRSLVHVVGLQEPSDAVYRPALGFGAERVLTLPRAEATVIDLFTDSDDGTSAYGALVGVIGGAGGVGSSIFAAALAQTLGEVGGALLVDADEHGAGVDRILGLGSAFGVRWDALAQSTGRLSARSLREALPRRGGLSVLAWPVDRSFAVSATVTREVLSAGRRGYPVVVVDLPRQPDPVAEEVLRHCDLVLLVCTTTAPAAAAATRVAARVPTSRSWVVLRGGVALGSDVETLLGLPVLRAMADQRGLDEAIGLGLGPLRSRRGPLARAAASAANLVLTLPGAR</sequence>
<dbReference type="GO" id="GO:0005829">
    <property type="term" value="C:cytosol"/>
    <property type="evidence" value="ECO:0007669"/>
    <property type="project" value="TreeGrafter"/>
</dbReference>
<dbReference type="SUPFAM" id="SSF52540">
    <property type="entry name" value="P-loop containing nucleoside triphosphate hydrolases"/>
    <property type="match status" value="1"/>
</dbReference>
<dbReference type="InterPro" id="IPR059050">
    <property type="entry name" value="Rv3660c_N"/>
</dbReference>
<evidence type="ECO:0000313" key="3">
    <source>
        <dbReference type="Proteomes" id="UP000267128"/>
    </source>
</evidence>
<dbReference type="RefSeq" id="WP_123227481.1">
    <property type="nucleotide sequence ID" value="NZ_RJSE01000007.1"/>
</dbReference>
<keyword evidence="3" id="KW-1185">Reference proteome</keyword>
<gene>
    <name evidence="2" type="ORF">EFK50_10330</name>
</gene>
<dbReference type="EMBL" id="RJSE01000007">
    <property type="protein sequence ID" value="RNL62186.1"/>
    <property type="molecule type" value="Genomic_DNA"/>
</dbReference>
<dbReference type="GO" id="GO:0009898">
    <property type="term" value="C:cytoplasmic side of plasma membrane"/>
    <property type="evidence" value="ECO:0007669"/>
    <property type="project" value="TreeGrafter"/>
</dbReference>
<dbReference type="PANTHER" id="PTHR43384:SF11">
    <property type="entry name" value="SEPTUM SITE DETERMINING PROTEIN"/>
    <property type="match status" value="1"/>
</dbReference>
<dbReference type="InterPro" id="IPR050625">
    <property type="entry name" value="ParA/MinD_ATPase"/>
</dbReference>
<accession>A0A3N0CGP1</accession>
<dbReference type="PANTHER" id="PTHR43384">
    <property type="entry name" value="SEPTUM SITE-DETERMINING PROTEIN MIND HOMOLOG, CHLOROPLASTIC-RELATED"/>
    <property type="match status" value="1"/>
</dbReference>